<sequence length="215" mass="23224">MIKHIGTITSLNKTDESFDTVMNKTDDQIATMSTGINNPLLNGDAVDGSVVYDCNSEPCKLGSYDKNPDICCDSAEHRSDHVIVIPACTQTFNKNCADGAASRGEYDHRKTCQQSLDQTDVCPATSSSKRGADCGAADGPVHIGRCSRALETCLSGTLEDYAVFDNLACWGPMVHRESVLEQRVRPMVLMATAMTSTASLPAMKLPSVRTERNAR</sequence>
<evidence type="ECO:0000313" key="2">
    <source>
        <dbReference type="Proteomes" id="UP001233172"/>
    </source>
</evidence>
<gene>
    <name evidence="1" type="ORF">Bpfe_008667</name>
</gene>
<dbReference type="Proteomes" id="UP001233172">
    <property type="component" value="Unassembled WGS sequence"/>
</dbReference>
<dbReference type="EMBL" id="JASAOG010000028">
    <property type="protein sequence ID" value="KAK0061752.1"/>
    <property type="molecule type" value="Genomic_DNA"/>
</dbReference>
<reference evidence="1" key="2">
    <citation type="submission" date="2023-04" db="EMBL/GenBank/DDBJ databases">
        <authorList>
            <person name="Bu L."/>
            <person name="Lu L."/>
            <person name="Laidemitt M.R."/>
            <person name="Zhang S.M."/>
            <person name="Mutuku M."/>
            <person name="Mkoji G."/>
            <person name="Steinauer M."/>
            <person name="Loker E.S."/>
        </authorList>
    </citation>
    <scope>NUCLEOTIDE SEQUENCE</scope>
    <source>
        <strain evidence="1">KasaAsao</strain>
        <tissue evidence="1">Whole Snail</tissue>
    </source>
</reference>
<evidence type="ECO:0000313" key="1">
    <source>
        <dbReference type="EMBL" id="KAK0061752.1"/>
    </source>
</evidence>
<keyword evidence="2" id="KW-1185">Reference proteome</keyword>
<organism evidence="1 2">
    <name type="scientific">Biomphalaria pfeifferi</name>
    <name type="common">Bloodfluke planorb</name>
    <name type="synonym">Freshwater snail</name>
    <dbReference type="NCBI Taxonomy" id="112525"/>
    <lineage>
        <taxon>Eukaryota</taxon>
        <taxon>Metazoa</taxon>
        <taxon>Spiralia</taxon>
        <taxon>Lophotrochozoa</taxon>
        <taxon>Mollusca</taxon>
        <taxon>Gastropoda</taxon>
        <taxon>Heterobranchia</taxon>
        <taxon>Euthyneura</taxon>
        <taxon>Panpulmonata</taxon>
        <taxon>Hygrophila</taxon>
        <taxon>Lymnaeoidea</taxon>
        <taxon>Planorbidae</taxon>
        <taxon>Biomphalaria</taxon>
    </lineage>
</organism>
<accession>A0AAD8BVS2</accession>
<proteinExistence type="predicted"/>
<protein>
    <submittedName>
        <fullName evidence="1">Uncharacterized protein</fullName>
    </submittedName>
</protein>
<comment type="caution">
    <text evidence="1">The sequence shown here is derived from an EMBL/GenBank/DDBJ whole genome shotgun (WGS) entry which is preliminary data.</text>
</comment>
<reference evidence="1" key="1">
    <citation type="journal article" date="2023" name="PLoS Negl. Trop. Dis.">
        <title>A genome sequence for Biomphalaria pfeifferi, the major vector snail for the human-infecting parasite Schistosoma mansoni.</title>
        <authorList>
            <person name="Bu L."/>
            <person name="Lu L."/>
            <person name="Laidemitt M.R."/>
            <person name="Zhang S.M."/>
            <person name="Mutuku M."/>
            <person name="Mkoji G."/>
            <person name="Steinauer M."/>
            <person name="Loker E.S."/>
        </authorList>
    </citation>
    <scope>NUCLEOTIDE SEQUENCE</scope>
    <source>
        <strain evidence="1">KasaAsao</strain>
    </source>
</reference>
<dbReference type="AlphaFoldDB" id="A0AAD8BVS2"/>
<name>A0AAD8BVS2_BIOPF</name>